<dbReference type="PROSITE" id="PS50157">
    <property type="entry name" value="ZINC_FINGER_C2H2_2"/>
    <property type="match status" value="1"/>
</dbReference>
<keyword evidence="1" id="KW-0863">Zinc-finger</keyword>
<feature type="compositionally biased region" description="Gly residues" evidence="2">
    <location>
        <begin position="13"/>
        <end position="23"/>
    </location>
</feature>
<evidence type="ECO:0000313" key="4">
    <source>
        <dbReference type="EMBL" id="KAK2112618.1"/>
    </source>
</evidence>
<feature type="region of interest" description="Disordered" evidence="2">
    <location>
        <begin position="65"/>
        <end position="87"/>
    </location>
</feature>
<feature type="region of interest" description="Disordered" evidence="2">
    <location>
        <begin position="1"/>
        <end position="24"/>
    </location>
</feature>
<sequence length="211" mass="22153">MFPLLSSTSGFELPGGRGVGRGGASWRMRNLPEQAQPQRRRGGGAWCRVRSRKCAGRVAVGRRRRFPARGSARGSAPCPGRGGAGDLDPPAVVAESVLSLTVADAFIAAGESSTPTPPHPTLPRRFICSFPDCSANYNKAWKLDAHLCKHTGEVRRGEAANPGPRDGDGSPVGSAQLSGDGVWPLGSHCSRAQCQGRRPGSAVLSTLTSWT</sequence>
<dbReference type="InterPro" id="IPR013087">
    <property type="entry name" value="Znf_C2H2_type"/>
</dbReference>
<keyword evidence="5" id="KW-1185">Reference proteome</keyword>
<feature type="region of interest" description="Disordered" evidence="2">
    <location>
        <begin position="156"/>
        <end position="177"/>
    </location>
</feature>
<evidence type="ECO:0000256" key="1">
    <source>
        <dbReference type="PROSITE-ProRule" id="PRU00042"/>
    </source>
</evidence>
<evidence type="ECO:0000259" key="3">
    <source>
        <dbReference type="PROSITE" id="PS50157"/>
    </source>
</evidence>
<evidence type="ECO:0000256" key="2">
    <source>
        <dbReference type="SAM" id="MobiDB-lite"/>
    </source>
</evidence>
<dbReference type="PROSITE" id="PS00028">
    <property type="entry name" value="ZINC_FINGER_C2H2_1"/>
    <property type="match status" value="1"/>
</dbReference>
<protein>
    <recommendedName>
        <fullName evidence="3">C2H2-type domain-containing protein</fullName>
    </recommendedName>
</protein>
<keyword evidence="1" id="KW-0479">Metal-binding</keyword>
<gene>
    <name evidence="4" type="ORF">P7K49_012365</name>
</gene>
<feature type="compositionally biased region" description="Polar residues" evidence="2">
    <location>
        <begin position="1"/>
        <end position="10"/>
    </location>
</feature>
<keyword evidence="1" id="KW-0862">Zinc</keyword>
<accession>A0ABQ9VTA2</accession>
<evidence type="ECO:0000313" key="5">
    <source>
        <dbReference type="Proteomes" id="UP001266305"/>
    </source>
</evidence>
<reference evidence="4 5" key="1">
    <citation type="submission" date="2023-05" db="EMBL/GenBank/DDBJ databases">
        <title>B98-5 Cell Line De Novo Hybrid Assembly: An Optical Mapping Approach.</title>
        <authorList>
            <person name="Kananen K."/>
            <person name="Auerbach J.A."/>
            <person name="Kautto E."/>
            <person name="Blachly J.S."/>
        </authorList>
    </citation>
    <scope>NUCLEOTIDE SEQUENCE [LARGE SCALE GENOMIC DNA]</scope>
    <source>
        <strain evidence="4">B95-8</strain>
        <tissue evidence="4">Cell line</tissue>
    </source>
</reference>
<dbReference type="Proteomes" id="UP001266305">
    <property type="component" value="Unassembled WGS sequence"/>
</dbReference>
<feature type="domain" description="C2H2-type" evidence="3">
    <location>
        <begin position="126"/>
        <end position="155"/>
    </location>
</feature>
<organism evidence="4 5">
    <name type="scientific">Saguinus oedipus</name>
    <name type="common">Cotton-top tamarin</name>
    <name type="synonym">Oedipomidas oedipus</name>
    <dbReference type="NCBI Taxonomy" id="9490"/>
    <lineage>
        <taxon>Eukaryota</taxon>
        <taxon>Metazoa</taxon>
        <taxon>Chordata</taxon>
        <taxon>Craniata</taxon>
        <taxon>Vertebrata</taxon>
        <taxon>Euteleostomi</taxon>
        <taxon>Mammalia</taxon>
        <taxon>Eutheria</taxon>
        <taxon>Euarchontoglires</taxon>
        <taxon>Primates</taxon>
        <taxon>Haplorrhini</taxon>
        <taxon>Platyrrhini</taxon>
        <taxon>Cebidae</taxon>
        <taxon>Callitrichinae</taxon>
        <taxon>Saguinus</taxon>
    </lineage>
</organism>
<dbReference type="EMBL" id="JASSZA010000005">
    <property type="protein sequence ID" value="KAK2112618.1"/>
    <property type="molecule type" value="Genomic_DNA"/>
</dbReference>
<dbReference type="Gene3D" id="3.30.160.60">
    <property type="entry name" value="Classic Zinc Finger"/>
    <property type="match status" value="1"/>
</dbReference>
<comment type="caution">
    <text evidence="4">The sequence shown here is derived from an EMBL/GenBank/DDBJ whole genome shotgun (WGS) entry which is preliminary data.</text>
</comment>
<proteinExistence type="predicted"/>
<name>A0ABQ9VTA2_SAGOE</name>